<dbReference type="InterPro" id="IPR011527">
    <property type="entry name" value="ABC1_TM_dom"/>
</dbReference>
<dbReference type="InterPro" id="IPR010128">
    <property type="entry name" value="ATPase_T1SS_PrtD-like"/>
</dbReference>
<keyword evidence="8 10" id="KW-0472">Membrane</keyword>
<gene>
    <name evidence="13" type="ORF">SAMN05216302_101560</name>
</gene>
<keyword evidence="13" id="KW-0378">Hydrolase</keyword>
<feature type="transmembrane region" description="Helical" evidence="10">
    <location>
        <begin position="158"/>
        <end position="175"/>
    </location>
</feature>
<comment type="subcellular location">
    <subcellularLocation>
        <location evidence="1">Cell membrane</location>
        <topology evidence="1">Multi-pass membrane protein</topology>
    </subcellularLocation>
</comment>
<dbReference type="Pfam" id="PF00005">
    <property type="entry name" value="ABC_tran"/>
    <property type="match status" value="1"/>
</dbReference>
<feature type="domain" description="ABC transmembrane type-1" evidence="12">
    <location>
        <begin position="26"/>
        <end position="301"/>
    </location>
</feature>
<dbReference type="GO" id="GO:0006508">
    <property type="term" value="P:proteolysis"/>
    <property type="evidence" value="ECO:0007669"/>
    <property type="project" value="UniProtKB-KW"/>
</dbReference>
<dbReference type="AlphaFoldDB" id="A0A1I4CD34"/>
<feature type="transmembrane region" description="Helical" evidence="10">
    <location>
        <begin position="251"/>
        <end position="270"/>
    </location>
</feature>
<dbReference type="FunFam" id="1.20.1560.10:FF:000109">
    <property type="entry name" value="Alkaline protease secretion ATP-binding protein aprD"/>
    <property type="match status" value="1"/>
</dbReference>
<dbReference type="PANTHER" id="PTHR24221">
    <property type="entry name" value="ATP-BINDING CASSETTE SUB-FAMILY B"/>
    <property type="match status" value="1"/>
</dbReference>
<feature type="transmembrane region" description="Helical" evidence="10">
    <location>
        <begin position="134"/>
        <end position="152"/>
    </location>
</feature>
<dbReference type="InterPro" id="IPR017871">
    <property type="entry name" value="ABC_transporter-like_CS"/>
</dbReference>
<dbReference type="GO" id="GO:0016887">
    <property type="term" value="F:ATP hydrolysis activity"/>
    <property type="evidence" value="ECO:0007669"/>
    <property type="project" value="InterPro"/>
</dbReference>
<dbReference type="PROSITE" id="PS00211">
    <property type="entry name" value="ABC_TRANSPORTER_1"/>
    <property type="match status" value="1"/>
</dbReference>
<evidence type="ECO:0000256" key="9">
    <source>
        <dbReference type="SAM" id="MobiDB-lite"/>
    </source>
</evidence>
<dbReference type="CDD" id="cd18586">
    <property type="entry name" value="ABC_6TM_PrtD_like"/>
    <property type="match status" value="1"/>
</dbReference>
<dbReference type="Gene3D" id="3.40.50.300">
    <property type="entry name" value="P-loop containing nucleotide triphosphate hydrolases"/>
    <property type="match status" value="1"/>
</dbReference>
<dbReference type="SUPFAM" id="SSF90123">
    <property type="entry name" value="ABC transporter transmembrane region"/>
    <property type="match status" value="1"/>
</dbReference>
<dbReference type="FunFam" id="3.40.50.300:FF:001444">
    <property type="entry name" value="ABC transporter ATP-binding protein"/>
    <property type="match status" value="1"/>
</dbReference>
<evidence type="ECO:0000256" key="7">
    <source>
        <dbReference type="ARBA" id="ARBA00022989"/>
    </source>
</evidence>
<keyword evidence="5" id="KW-0547">Nucleotide-binding</keyword>
<dbReference type="InterPro" id="IPR036640">
    <property type="entry name" value="ABC1_TM_sf"/>
</dbReference>
<dbReference type="EMBL" id="FOSP01000015">
    <property type="protein sequence ID" value="SFK79108.1"/>
    <property type="molecule type" value="Genomic_DNA"/>
</dbReference>
<dbReference type="CDD" id="cd03246">
    <property type="entry name" value="ABCC_Protease_Secretion"/>
    <property type="match status" value="1"/>
</dbReference>
<dbReference type="RefSeq" id="WP_090699963.1">
    <property type="nucleotide sequence ID" value="NZ_FOSP01000015.1"/>
</dbReference>
<reference evidence="14" key="1">
    <citation type="submission" date="2016-10" db="EMBL/GenBank/DDBJ databases">
        <authorList>
            <person name="Varghese N."/>
            <person name="Submissions S."/>
        </authorList>
    </citation>
    <scope>NUCLEOTIDE SEQUENCE [LARGE SCALE GENOMIC DNA]</scope>
    <source>
        <strain evidence="14">Nm69</strain>
    </source>
</reference>
<evidence type="ECO:0000256" key="3">
    <source>
        <dbReference type="ARBA" id="ARBA00022475"/>
    </source>
</evidence>
<proteinExistence type="predicted"/>
<dbReference type="OrthoDB" id="8554730at2"/>
<keyword evidence="6 13" id="KW-0067">ATP-binding</keyword>
<dbReference type="Proteomes" id="UP000199533">
    <property type="component" value="Unassembled WGS sequence"/>
</dbReference>
<evidence type="ECO:0000256" key="8">
    <source>
        <dbReference type="ARBA" id="ARBA00023136"/>
    </source>
</evidence>
<dbReference type="InterPro" id="IPR003439">
    <property type="entry name" value="ABC_transporter-like_ATP-bd"/>
</dbReference>
<dbReference type="InterPro" id="IPR039421">
    <property type="entry name" value="Type_1_exporter"/>
</dbReference>
<evidence type="ECO:0000313" key="13">
    <source>
        <dbReference type="EMBL" id="SFK79108.1"/>
    </source>
</evidence>
<keyword evidence="13" id="KW-0645">Protease</keyword>
<dbReference type="PROSITE" id="PS50893">
    <property type="entry name" value="ABC_TRANSPORTER_2"/>
    <property type="match status" value="1"/>
</dbReference>
<accession>A0A1I4CD34</accession>
<dbReference type="Gene3D" id="1.20.1560.10">
    <property type="entry name" value="ABC transporter type 1, transmembrane domain"/>
    <property type="match status" value="1"/>
</dbReference>
<evidence type="ECO:0000256" key="1">
    <source>
        <dbReference type="ARBA" id="ARBA00004651"/>
    </source>
</evidence>
<dbReference type="Pfam" id="PF00664">
    <property type="entry name" value="ABC_membrane"/>
    <property type="match status" value="1"/>
</dbReference>
<protein>
    <submittedName>
        <fullName evidence="13">ATP-binding cassette, subfamily C, exporter for protease/lipase</fullName>
    </submittedName>
</protein>
<dbReference type="GO" id="GO:0030253">
    <property type="term" value="P:protein secretion by the type I secretion system"/>
    <property type="evidence" value="ECO:0007669"/>
    <property type="project" value="InterPro"/>
</dbReference>
<organism evidence="13 14">
    <name type="scientific">Nitrosomonas aestuarii</name>
    <dbReference type="NCBI Taxonomy" id="52441"/>
    <lineage>
        <taxon>Bacteria</taxon>
        <taxon>Pseudomonadati</taxon>
        <taxon>Pseudomonadota</taxon>
        <taxon>Betaproteobacteria</taxon>
        <taxon>Nitrosomonadales</taxon>
        <taxon>Nitrosomonadaceae</taxon>
        <taxon>Nitrosomonas</taxon>
    </lineage>
</organism>
<keyword evidence="2" id="KW-0813">Transport</keyword>
<evidence type="ECO:0000259" key="12">
    <source>
        <dbReference type="PROSITE" id="PS50929"/>
    </source>
</evidence>
<dbReference type="InterPro" id="IPR027417">
    <property type="entry name" value="P-loop_NTPase"/>
</dbReference>
<dbReference type="InterPro" id="IPR047957">
    <property type="entry name" value="ABC_AprD-like_6TM"/>
</dbReference>
<dbReference type="GO" id="GO:0008233">
    <property type="term" value="F:peptidase activity"/>
    <property type="evidence" value="ECO:0007669"/>
    <property type="project" value="UniProtKB-KW"/>
</dbReference>
<evidence type="ECO:0000256" key="10">
    <source>
        <dbReference type="SAM" id="Phobius"/>
    </source>
</evidence>
<dbReference type="GO" id="GO:0034040">
    <property type="term" value="F:ATPase-coupled lipid transmembrane transporter activity"/>
    <property type="evidence" value="ECO:0007669"/>
    <property type="project" value="TreeGrafter"/>
</dbReference>
<evidence type="ECO:0000256" key="5">
    <source>
        <dbReference type="ARBA" id="ARBA00022741"/>
    </source>
</evidence>
<feature type="transmembrane region" description="Helical" evidence="10">
    <location>
        <begin position="58"/>
        <end position="77"/>
    </location>
</feature>
<sequence length="597" mass="65166">MKPIFKAPKNEITEVLVSFKKAFNTIGVFSAVINALMLMPAIYMLQLYDSVLTSRNEMTLLMLTLIVIGAYIFLGALEYIRSFVLIRVGAKLDMKLNKRVYTAAFEQSLKQNEGNAGQALKDLTSIRQFMTGNALFAFFDAPWFPIYIFVIFMFHPWLGIFALCGTTVLIILAYINEKVSRKPLDEANTMAVVSTNMASNNLRNAEVIEAMGMLPNLQARWDKPHSRFLNLQAEASEKSSVVTAISKSSTVALQSLMLGLGALLVLENLISPGMMIAASILMGRAIAPVQLLISVWKQFGSTRSAYERLTKLLEQNPAREPGMALPKPTGIITVENVTAAPPGSRVPVIKGLSFSVSAGEVLGIIGPSGSGKSTLARLLVGVWPAASGKVRLDGADVYLWNKDELGPHIGYLPQDIELFSGSVSENIARFGEIESEKVILAAQRAGVHQMILNMPAGYDTKLGDGGAGLSGGQKQRLGLARAMYDDPALIVLDEPNSNLDEIGEQALLTALIDLRKRGKTIVLITHRSSIISVTNKLLLLHEGMAKLFGPTEKVLTELQKQQQKQQQGQSVKQTQEAPVRQTQQKPIQTVNVFDPET</sequence>
<evidence type="ECO:0000256" key="4">
    <source>
        <dbReference type="ARBA" id="ARBA00022692"/>
    </source>
</evidence>
<keyword evidence="7 10" id="KW-1133">Transmembrane helix</keyword>
<keyword evidence="3" id="KW-1003">Cell membrane</keyword>
<dbReference type="GO" id="GO:0140359">
    <property type="term" value="F:ABC-type transporter activity"/>
    <property type="evidence" value="ECO:0007669"/>
    <property type="project" value="InterPro"/>
</dbReference>
<evidence type="ECO:0000313" key="14">
    <source>
        <dbReference type="Proteomes" id="UP000199533"/>
    </source>
</evidence>
<evidence type="ECO:0000256" key="6">
    <source>
        <dbReference type="ARBA" id="ARBA00022840"/>
    </source>
</evidence>
<feature type="region of interest" description="Disordered" evidence="9">
    <location>
        <begin position="558"/>
        <end position="597"/>
    </location>
</feature>
<evidence type="ECO:0000259" key="11">
    <source>
        <dbReference type="PROSITE" id="PS50893"/>
    </source>
</evidence>
<name>A0A1I4CD34_9PROT</name>
<keyword evidence="4 10" id="KW-0812">Transmembrane</keyword>
<keyword evidence="14" id="KW-1185">Reference proteome</keyword>
<dbReference type="STRING" id="52441.SAMN05216302_101560"/>
<dbReference type="PANTHER" id="PTHR24221:SF248">
    <property type="entry name" value="ABC TRANSPORTER TRANSMEMBRANE REGION"/>
    <property type="match status" value="1"/>
</dbReference>
<dbReference type="NCBIfam" id="TIGR01842">
    <property type="entry name" value="type_I_sec_PrtD"/>
    <property type="match status" value="1"/>
</dbReference>
<feature type="compositionally biased region" description="Low complexity" evidence="9">
    <location>
        <begin position="559"/>
        <end position="575"/>
    </location>
</feature>
<feature type="compositionally biased region" description="Polar residues" evidence="9">
    <location>
        <begin position="580"/>
        <end position="591"/>
    </location>
</feature>
<dbReference type="GO" id="GO:0005886">
    <property type="term" value="C:plasma membrane"/>
    <property type="evidence" value="ECO:0007669"/>
    <property type="project" value="UniProtKB-SubCell"/>
</dbReference>
<feature type="transmembrane region" description="Helical" evidence="10">
    <location>
        <begin position="26"/>
        <end position="46"/>
    </location>
</feature>
<dbReference type="InterPro" id="IPR003593">
    <property type="entry name" value="AAA+_ATPase"/>
</dbReference>
<feature type="domain" description="ABC transporter" evidence="11">
    <location>
        <begin position="332"/>
        <end position="567"/>
    </location>
</feature>
<dbReference type="GO" id="GO:0030256">
    <property type="term" value="C:type I protein secretion system complex"/>
    <property type="evidence" value="ECO:0007669"/>
    <property type="project" value="InterPro"/>
</dbReference>
<evidence type="ECO:0000256" key="2">
    <source>
        <dbReference type="ARBA" id="ARBA00022448"/>
    </source>
</evidence>
<dbReference type="PROSITE" id="PS50929">
    <property type="entry name" value="ABC_TM1F"/>
    <property type="match status" value="1"/>
</dbReference>
<dbReference type="SUPFAM" id="SSF52540">
    <property type="entry name" value="P-loop containing nucleoside triphosphate hydrolases"/>
    <property type="match status" value="1"/>
</dbReference>
<dbReference type="GO" id="GO:0005524">
    <property type="term" value="F:ATP binding"/>
    <property type="evidence" value="ECO:0007669"/>
    <property type="project" value="UniProtKB-KW"/>
</dbReference>
<dbReference type="SMART" id="SM00382">
    <property type="entry name" value="AAA"/>
    <property type="match status" value="1"/>
</dbReference>